<feature type="compositionally biased region" description="Basic and acidic residues" evidence="1">
    <location>
        <begin position="288"/>
        <end position="305"/>
    </location>
</feature>
<dbReference type="InterPro" id="IPR034257">
    <property type="entry name" value="Acinus_RRM"/>
</dbReference>
<dbReference type="STRING" id="2070753.A0A3A2ZGT2"/>
<evidence type="ECO:0000259" key="2">
    <source>
        <dbReference type="Pfam" id="PF02037"/>
    </source>
</evidence>
<dbReference type="Gene3D" id="1.10.720.30">
    <property type="entry name" value="SAP domain"/>
    <property type="match status" value="1"/>
</dbReference>
<reference evidence="4" key="1">
    <citation type="submission" date="2017-02" db="EMBL/GenBank/DDBJ databases">
        <authorList>
            <person name="Tafer H."/>
            <person name="Lopandic K."/>
        </authorList>
    </citation>
    <scope>NUCLEOTIDE SEQUENCE [LARGE SCALE GENOMIC DNA]</scope>
    <source>
        <strain evidence="4">CBS 366.77</strain>
    </source>
</reference>
<proteinExistence type="predicted"/>
<gene>
    <name evidence="3" type="ORF">PHISCL_05259</name>
</gene>
<dbReference type="CDD" id="cd12432">
    <property type="entry name" value="RRM_ACINU"/>
    <property type="match status" value="1"/>
</dbReference>
<evidence type="ECO:0000313" key="3">
    <source>
        <dbReference type="EMBL" id="RJE22398.1"/>
    </source>
</evidence>
<feature type="compositionally biased region" description="Low complexity" evidence="1">
    <location>
        <begin position="178"/>
        <end position="201"/>
    </location>
</feature>
<dbReference type="PANTHER" id="PTHR47031">
    <property type="entry name" value="SAP DNA-BINDING DOMAIN-CONTAINING PROTEIN"/>
    <property type="match status" value="1"/>
</dbReference>
<feature type="region of interest" description="Disordered" evidence="1">
    <location>
        <begin position="604"/>
        <end position="623"/>
    </location>
</feature>
<name>A0A3A2ZGT2_9EURO</name>
<feature type="compositionally biased region" description="Basic and acidic residues" evidence="1">
    <location>
        <begin position="614"/>
        <end position="623"/>
    </location>
</feature>
<dbReference type="InterPro" id="IPR036361">
    <property type="entry name" value="SAP_dom_sf"/>
</dbReference>
<accession>A0A3A2ZGT2</accession>
<feature type="domain" description="SAP" evidence="2">
    <location>
        <begin position="3"/>
        <end position="38"/>
    </location>
</feature>
<sequence>MADYSSWKVTDLKAELKRRGIPQTGLRVKQNFVDRLLEEDAKQQPEAGGALEEPSREPDTEKAEQPEGDQGAQQGIPAEPVESQEPKPDEKQVQEQKKEDESVAQRDAAAEKQEEPKPAGEVEEQQVKETVDQQPPQEKEVEKVEEPPMPEGTAQPDTTGQVAEEPPAAPPAEPAEPAEPAITQEPAPAPTEAPDTTAPTEKVTPPVVSAPETSTELSTPLPTEEVLDDSRKRKRRSRSPVPTPDTITNKKVRARSGSPRVLLPEDTGAENIPQEKDLDTTVAPVSRESPEPHNRRPSGLDDVRGKRGALPKQGARFRELFAPVEQDSVRPASPPRDVKMEDTEVEPAIHPATAALYVDGLMRPLQPAALKNHLISLASAPGTSPNPDVILNFYLDPIKTHCFVSFANVSAASRTRSSLHGTVWPNERNRKTLFADFIPEHKVEQWIDTEENSRGRGGRPPRWEVKYDRTDGGIEAVLEEVDTRATANQATAREPATSRAPPTGPRASFDQGDRRPSDQAPTESHAQPGRGFQPLDDLFMSTTTKPKLYYLPVSREVADRRLDRFDDLIHKGGFPRRGGDETRRISFEDGDVFVDKGPEFLNRNRRGGRGRGGFWRESRRGRY</sequence>
<feature type="region of interest" description="Disordered" evidence="1">
    <location>
        <begin position="37"/>
        <end position="307"/>
    </location>
</feature>
<dbReference type="EMBL" id="MVGC01000170">
    <property type="protein sequence ID" value="RJE22398.1"/>
    <property type="molecule type" value="Genomic_DNA"/>
</dbReference>
<evidence type="ECO:0000313" key="4">
    <source>
        <dbReference type="Proteomes" id="UP000266188"/>
    </source>
</evidence>
<comment type="caution">
    <text evidence="3">The sequence shown here is derived from an EMBL/GenBank/DDBJ whole genome shotgun (WGS) entry which is preliminary data.</text>
</comment>
<dbReference type="InterPro" id="IPR003034">
    <property type="entry name" value="SAP_dom"/>
</dbReference>
<dbReference type="InterPro" id="IPR032552">
    <property type="entry name" value="RSB_motif"/>
</dbReference>
<dbReference type="OrthoDB" id="5348404at2759"/>
<organism evidence="3 4">
    <name type="scientific">Aspergillus sclerotialis</name>
    <dbReference type="NCBI Taxonomy" id="2070753"/>
    <lineage>
        <taxon>Eukaryota</taxon>
        <taxon>Fungi</taxon>
        <taxon>Dikarya</taxon>
        <taxon>Ascomycota</taxon>
        <taxon>Pezizomycotina</taxon>
        <taxon>Eurotiomycetes</taxon>
        <taxon>Eurotiomycetidae</taxon>
        <taxon>Eurotiales</taxon>
        <taxon>Aspergillaceae</taxon>
        <taxon>Aspergillus</taxon>
        <taxon>Aspergillus subgen. Polypaecilum</taxon>
    </lineage>
</organism>
<protein>
    <submittedName>
        <fullName evidence="3">SAP domain protein</fullName>
    </submittedName>
</protein>
<dbReference type="Pfam" id="PF16294">
    <property type="entry name" value="RSB_motif"/>
    <property type="match status" value="1"/>
</dbReference>
<feature type="compositionally biased region" description="Polar residues" evidence="1">
    <location>
        <begin position="211"/>
        <end position="221"/>
    </location>
</feature>
<evidence type="ECO:0000256" key="1">
    <source>
        <dbReference type="SAM" id="MobiDB-lite"/>
    </source>
</evidence>
<dbReference type="Pfam" id="PF02037">
    <property type="entry name" value="SAP"/>
    <property type="match status" value="1"/>
</dbReference>
<feature type="compositionally biased region" description="Basic and acidic residues" evidence="1">
    <location>
        <begin position="84"/>
        <end position="146"/>
    </location>
</feature>
<keyword evidence="4" id="KW-1185">Reference proteome</keyword>
<dbReference type="AlphaFoldDB" id="A0A3A2ZGT2"/>
<feature type="region of interest" description="Disordered" evidence="1">
    <location>
        <begin position="479"/>
        <end position="538"/>
    </location>
</feature>
<dbReference type="SUPFAM" id="SSF68906">
    <property type="entry name" value="SAP domain"/>
    <property type="match status" value="1"/>
</dbReference>
<feature type="compositionally biased region" description="Basic and acidic residues" evidence="1">
    <location>
        <begin position="53"/>
        <end position="65"/>
    </location>
</feature>
<dbReference type="Proteomes" id="UP000266188">
    <property type="component" value="Unassembled WGS sequence"/>
</dbReference>
<dbReference type="PANTHER" id="PTHR47031:SF3">
    <property type="entry name" value="SAP DOMAIN-CONTAINING PROTEIN"/>
    <property type="match status" value="1"/>
</dbReference>